<feature type="transmembrane region" description="Helical" evidence="1">
    <location>
        <begin position="45"/>
        <end position="69"/>
    </location>
</feature>
<dbReference type="RefSeq" id="WP_126912419.1">
    <property type="nucleotide sequence ID" value="NZ_CP034587.1"/>
</dbReference>
<protein>
    <submittedName>
        <fullName evidence="2">Uncharacterized protein</fullName>
    </submittedName>
</protein>
<accession>A0A3S9PBT1</accession>
<reference evidence="2 3" key="1">
    <citation type="submission" date="2018-12" db="EMBL/GenBank/DDBJ databases">
        <title>The whole draft genome of Streptomyce luteoverticillatus CGMCC 15060.</title>
        <authorList>
            <person name="Feng Z."/>
            <person name="Chen G."/>
            <person name="Zhang J."/>
            <person name="Zhu H."/>
            <person name="Yu X."/>
            <person name="Zhang W."/>
            <person name="Zhang X."/>
        </authorList>
    </citation>
    <scope>NUCLEOTIDE SEQUENCE [LARGE SCALE GENOMIC DNA]</scope>
    <source>
        <strain evidence="2 3">CGMCC 15060</strain>
    </source>
</reference>
<evidence type="ECO:0000256" key="1">
    <source>
        <dbReference type="SAM" id="Phobius"/>
    </source>
</evidence>
<dbReference type="Proteomes" id="UP000267900">
    <property type="component" value="Chromosome"/>
</dbReference>
<keyword evidence="1" id="KW-0812">Transmembrane</keyword>
<feature type="transmembrane region" description="Helical" evidence="1">
    <location>
        <begin position="6"/>
        <end position="24"/>
    </location>
</feature>
<name>A0A3S9PBT1_STRLT</name>
<gene>
    <name evidence="2" type="ORF">EKH77_00215</name>
</gene>
<keyword evidence="3" id="KW-1185">Reference proteome</keyword>
<sequence>MTRQALLVPVSTVLGVLVAGYALMVEGHRMDQSVPCKAVRAPVALIEYVAAWAGPTLGVAAIAACVLAACSIRRRCATGLWATKPGLLAYVSVWLNIAAIPFELLVLLMAHRPAGVWGGGDCG</sequence>
<keyword evidence="1" id="KW-0472">Membrane</keyword>
<evidence type="ECO:0000313" key="3">
    <source>
        <dbReference type="Proteomes" id="UP000267900"/>
    </source>
</evidence>
<evidence type="ECO:0000313" key="2">
    <source>
        <dbReference type="EMBL" id="AZQ69854.1"/>
    </source>
</evidence>
<proteinExistence type="predicted"/>
<organism evidence="2 3">
    <name type="scientific">Streptomyces luteoverticillatus</name>
    <name type="common">Streptoverticillium luteoverticillatus</name>
    <dbReference type="NCBI Taxonomy" id="66425"/>
    <lineage>
        <taxon>Bacteria</taxon>
        <taxon>Bacillati</taxon>
        <taxon>Actinomycetota</taxon>
        <taxon>Actinomycetes</taxon>
        <taxon>Kitasatosporales</taxon>
        <taxon>Streptomycetaceae</taxon>
        <taxon>Streptomyces</taxon>
    </lineage>
</organism>
<keyword evidence="1" id="KW-1133">Transmembrane helix</keyword>
<dbReference type="AlphaFoldDB" id="A0A3S9PBT1"/>
<dbReference type="OrthoDB" id="4231701at2"/>
<dbReference type="EMBL" id="CP034587">
    <property type="protein sequence ID" value="AZQ69854.1"/>
    <property type="molecule type" value="Genomic_DNA"/>
</dbReference>
<feature type="transmembrane region" description="Helical" evidence="1">
    <location>
        <begin position="89"/>
        <end position="110"/>
    </location>
</feature>